<proteinExistence type="predicted"/>
<reference evidence="1 2" key="1">
    <citation type="submission" date="2014-11" db="EMBL/GenBank/DDBJ databases">
        <authorList>
            <person name="Fedida A."/>
            <person name="Lindell D."/>
        </authorList>
    </citation>
    <scope>NUCLEOTIDE SEQUENCE [LARGE SCALE GENOMIC DNA]</scope>
</reference>
<dbReference type="GeneID" id="26516717"/>
<dbReference type="KEGG" id="vg:26516717"/>
<name>A0A0C5AEC2_9CAUD</name>
<keyword evidence="2" id="KW-1185">Reference proteome</keyword>
<evidence type="ECO:0000313" key="1">
    <source>
        <dbReference type="EMBL" id="AJK27599.1"/>
    </source>
</evidence>
<dbReference type="RefSeq" id="YP_009188247.1">
    <property type="nucleotide sequence ID" value="NC_028663.1"/>
</dbReference>
<protein>
    <submittedName>
        <fullName evidence="1">Uncharacterized protein</fullName>
    </submittedName>
</protein>
<dbReference type="EMBL" id="KP211958">
    <property type="protein sequence ID" value="AJK27599.1"/>
    <property type="molecule type" value="Genomic_DNA"/>
</dbReference>
<gene>
    <name evidence="1" type="ORF">PTIM40_172</name>
</gene>
<organism evidence="1 2">
    <name type="scientific">Cyanophage P-TIM40</name>
    <dbReference type="NCBI Taxonomy" id="1589733"/>
    <lineage>
        <taxon>Viruses</taxon>
        <taxon>Duplodnaviria</taxon>
        <taxon>Heunggongvirae</taxon>
        <taxon>Uroviricota</taxon>
        <taxon>Caudoviricetes</taxon>
        <taxon>Pantevenvirales</taxon>
        <taxon>Kyanoviridae</taxon>
        <taxon>Libanvirus</taxon>
        <taxon>Libanvirus ptim40</taxon>
    </lineage>
</organism>
<sequence>MNMYVNLAPPHCKDLSMLTLDVPSDKLDEVLSLLEKNYERKGSKNGKRRGRNR</sequence>
<accession>A0A0C5AEC2</accession>
<dbReference type="Proteomes" id="UP000032135">
    <property type="component" value="Segment"/>
</dbReference>
<evidence type="ECO:0000313" key="2">
    <source>
        <dbReference type="Proteomes" id="UP000032135"/>
    </source>
</evidence>